<dbReference type="InterPro" id="IPR050270">
    <property type="entry name" value="DegV_domain_contain"/>
</dbReference>
<protein>
    <submittedName>
        <fullName evidence="2">DegV family protein</fullName>
    </submittedName>
</protein>
<dbReference type="InterPro" id="IPR043168">
    <property type="entry name" value="DegV_C"/>
</dbReference>
<keyword evidence="3" id="KW-1185">Reference proteome</keyword>
<dbReference type="KEGG" id="dtn:DTL3_1087"/>
<dbReference type="EMBL" id="LN824141">
    <property type="protein sequence ID" value="CEP78391.1"/>
    <property type="molecule type" value="Genomic_DNA"/>
</dbReference>
<name>A0A0C7NKH3_DEFTU</name>
<proteinExistence type="predicted"/>
<dbReference type="OrthoDB" id="9781230at2"/>
<dbReference type="NCBIfam" id="TIGR00762">
    <property type="entry name" value="DegV"/>
    <property type="match status" value="1"/>
</dbReference>
<gene>
    <name evidence="2" type="ORF">DTL3_1087</name>
</gene>
<dbReference type="RefSeq" id="WP_045087854.1">
    <property type="nucleotide sequence ID" value="NZ_LN824141.1"/>
</dbReference>
<dbReference type="Pfam" id="PF02645">
    <property type="entry name" value="DegV"/>
    <property type="match status" value="1"/>
</dbReference>
<dbReference type="Gene3D" id="3.30.1180.10">
    <property type="match status" value="1"/>
</dbReference>
<evidence type="ECO:0000256" key="1">
    <source>
        <dbReference type="ARBA" id="ARBA00023121"/>
    </source>
</evidence>
<organism evidence="2 3">
    <name type="scientific">Defluviitoga tunisiensis</name>
    <dbReference type="NCBI Taxonomy" id="1006576"/>
    <lineage>
        <taxon>Bacteria</taxon>
        <taxon>Thermotogati</taxon>
        <taxon>Thermotogota</taxon>
        <taxon>Thermotogae</taxon>
        <taxon>Petrotogales</taxon>
        <taxon>Petrotogaceae</taxon>
        <taxon>Defluviitoga</taxon>
    </lineage>
</organism>
<dbReference type="STRING" id="1006576.DTL3_1087"/>
<dbReference type="GO" id="GO:0008289">
    <property type="term" value="F:lipid binding"/>
    <property type="evidence" value="ECO:0007669"/>
    <property type="project" value="UniProtKB-KW"/>
</dbReference>
<dbReference type="Proteomes" id="UP000032809">
    <property type="component" value="Chromosome I"/>
</dbReference>
<dbReference type="PANTHER" id="PTHR33434:SF2">
    <property type="entry name" value="FATTY ACID-BINDING PROTEIN TM_1468"/>
    <property type="match status" value="1"/>
</dbReference>
<reference evidence="3" key="1">
    <citation type="submission" date="2014-11" db="EMBL/GenBank/DDBJ databases">
        <authorList>
            <person name="Wibberg D."/>
        </authorList>
    </citation>
    <scope>NUCLEOTIDE SEQUENCE [LARGE SCALE GENOMIC DNA]</scope>
    <source>
        <strain evidence="3">L3</strain>
    </source>
</reference>
<dbReference type="PANTHER" id="PTHR33434">
    <property type="entry name" value="DEGV DOMAIN-CONTAINING PROTEIN DR_1986-RELATED"/>
    <property type="match status" value="1"/>
</dbReference>
<evidence type="ECO:0000313" key="2">
    <source>
        <dbReference type="EMBL" id="CEP78391.1"/>
    </source>
</evidence>
<accession>A0A0C7NKH3</accession>
<dbReference type="SUPFAM" id="SSF82549">
    <property type="entry name" value="DAK1/DegV-like"/>
    <property type="match status" value="1"/>
</dbReference>
<dbReference type="InterPro" id="IPR003797">
    <property type="entry name" value="DegV"/>
</dbReference>
<keyword evidence="1" id="KW-0446">Lipid-binding</keyword>
<dbReference type="PROSITE" id="PS51482">
    <property type="entry name" value="DEGV"/>
    <property type="match status" value="1"/>
</dbReference>
<evidence type="ECO:0000313" key="3">
    <source>
        <dbReference type="Proteomes" id="UP000032809"/>
    </source>
</evidence>
<dbReference type="HOGENOM" id="CLU_048251_4_3_0"/>
<dbReference type="AlphaFoldDB" id="A0A0C7NKH3"/>
<sequence length="291" mass="32461">MKNNICLVADSGGYLPKEILTKYDISIVPFYITLDGKKYLVQGKDITDEELYKKMHSDPNLLPKTSAPNPEDWYNVLSEKVKKGYNNILITTMSSDLSASFNNANLAKDLFLKDYPNCNVKLFDTRTCTCGQSAMEIKLAQLIEKGKHTLEQLYDTAKDLISKTHTLFSVKTLKYMEAGGRIGEAAKFLGILLKINPISEFVNGVVKPIKISRTRKKALDSMVDIAVERIKDPTKTIICTRSALFEEDQEYLITKLKEKLNYKGKIYSGVLESVIGAHSGPGAIGIGFVTE</sequence>
<dbReference type="Gene3D" id="3.40.50.10170">
    <property type="match status" value="1"/>
</dbReference>